<dbReference type="InterPro" id="IPR013096">
    <property type="entry name" value="Cupin_2"/>
</dbReference>
<dbReference type="SUPFAM" id="SSF47413">
    <property type="entry name" value="lambda repressor-like DNA-binding domains"/>
    <property type="match status" value="1"/>
</dbReference>
<feature type="domain" description="HTH cro/C1-type" evidence="2">
    <location>
        <begin position="7"/>
        <end position="61"/>
    </location>
</feature>
<evidence type="ECO:0000313" key="3">
    <source>
        <dbReference type="EMBL" id="GAA3669179.1"/>
    </source>
</evidence>
<dbReference type="InterPro" id="IPR014710">
    <property type="entry name" value="RmlC-like_jellyroll"/>
</dbReference>
<keyword evidence="1" id="KW-0238">DNA-binding</keyword>
<dbReference type="CDD" id="cd00093">
    <property type="entry name" value="HTH_XRE"/>
    <property type="match status" value="1"/>
</dbReference>
<dbReference type="Proteomes" id="UP001500752">
    <property type="component" value="Unassembled WGS sequence"/>
</dbReference>
<dbReference type="Pfam" id="PF01381">
    <property type="entry name" value="HTH_3"/>
    <property type="match status" value="1"/>
</dbReference>
<sequence length="179" mass="19207">MVLPEKLRALRKERGMTLKDVADAASVTPGLISQIERGKTDPSLATVRRIAAAFGADLATLFAESSPASVHVSRPGSRPGLATAESHLVYERLTPGRSDLEVLLGRLEPGEATSPEGWSHASTECTFVIEGDIAVYVEDERYAVGTGESITFDAAVRHRYVNEGSVPCRFLVSVTPPFP</sequence>
<dbReference type="EMBL" id="BAABEO010000006">
    <property type="protein sequence ID" value="GAA3669179.1"/>
    <property type="molecule type" value="Genomic_DNA"/>
</dbReference>
<protein>
    <submittedName>
        <fullName evidence="3">Cupin domain-containing protein</fullName>
    </submittedName>
</protein>
<dbReference type="RefSeq" id="WP_345148149.1">
    <property type="nucleotide sequence ID" value="NZ_BAABEO010000006.1"/>
</dbReference>
<name>A0ABP7BV96_9MICC</name>
<dbReference type="PROSITE" id="PS50943">
    <property type="entry name" value="HTH_CROC1"/>
    <property type="match status" value="1"/>
</dbReference>
<dbReference type="Pfam" id="PF07883">
    <property type="entry name" value="Cupin_2"/>
    <property type="match status" value="1"/>
</dbReference>
<proteinExistence type="predicted"/>
<reference evidence="4" key="1">
    <citation type="journal article" date="2019" name="Int. J. Syst. Evol. Microbiol.">
        <title>The Global Catalogue of Microorganisms (GCM) 10K type strain sequencing project: providing services to taxonomists for standard genome sequencing and annotation.</title>
        <authorList>
            <consortium name="The Broad Institute Genomics Platform"/>
            <consortium name="The Broad Institute Genome Sequencing Center for Infectious Disease"/>
            <person name="Wu L."/>
            <person name="Ma J."/>
        </authorList>
    </citation>
    <scope>NUCLEOTIDE SEQUENCE [LARGE SCALE GENOMIC DNA]</scope>
    <source>
        <strain evidence="4">JCM 30742</strain>
    </source>
</reference>
<organism evidence="3 4">
    <name type="scientific">Arthrobacter ginkgonis</name>
    <dbReference type="NCBI Taxonomy" id="1630594"/>
    <lineage>
        <taxon>Bacteria</taxon>
        <taxon>Bacillati</taxon>
        <taxon>Actinomycetota</taxon>
        <taxon>Actinomycetes</taxon>
        <taxon>Micrococcales</taxon>
        <taxon>Micrococcaceae</taxon>
        <taxon>Arthrobacter</taxon>
    </lineage>
</organism>
<evidence type="ECO:0000313" key="4">
    <source>
        <dbReference type="Proteomes" id="UP001500752"/>
    </source>
</evidence>
<dbReference type="Gene3D" id="2.60.120.10">
    <property type="entry name" value="Jelly Rolls"/>
    <property type="match status" value="1"/>
</dbReference>
<dbReference type="InterPro" id="IPR001387">
    <property type="entry name" value="Cro/C1-type_HTH"/>
</dbReference>
<dbReference type="InterPro" id="IPR010982">
    <property type="entry name" value="Lambda_DNA-bd_dom_sf"/>
</dbReference>
<dbReference type="InterPro" id="IPR050807">
    <property type="entry name" value="TransReg_Diox_bact_type"/>
</dbReference>
<dbReference type="Gene3D" id="1.10.260.40">
    <property type="entry name" value="lambda repressor-like DNA-binding domains"/>
    <property type="match status" value="1"/>
</dbReference>
<evidence type="ECO:0000259" key="2">
    <source>
        <dbReference type="PROSITE" id="PS50943"/>
    </source>
</evidence>
<comment type="caution">
    <text evidence="3">The sequence shown here is derived from an EMBL/GenBank/DDBJ whole genome shotgun (WGS) entry which is preliminary data.</text>
</comment>
<evidence type="ECO:0000256" key="1">
    <source>
        <dbReference type="ARBA" id="ARBA00023125"/>
    </source>
</evidence>
<gene>
    <name evidence="3" type="ORF">GCM10023081_04540</name>
</gene>
<dbReference type="SMART" id="SM00530">
    <property type="entry name" value="HTH_XRE"/>
    <property type="match status" value="1"/>
</dbReference>
<keyword evidence="4" id="KW-1185">Reference proteome</keyword>
<accession>A0ABP7BV96</accession>
<dbReference type="PANTHER" id="PTHR46797">
    <property type="entry name" value="HTH-TYPE TRANSCRIPTIONAL REGULATOR"/>
    <property type="match status" value="1"/>
</dbReference>
<dbReference type="SUPFAM" id="SSF51182">
    <property type="entry name" value="RmlC-like cupins"/>
    <property type="match status" value="1"/>
</dbReference>
<dbReference type="InterPro" id="IPR011051">
    <property type="entry name" value="RmlC_Cupin_sf"/>
</dbReference>
<dbReference type="PANTHER" id="PTHR46797:SF10">
    <property type="entry name" value="BLR1115 PROTEIN"/>
    <property type="match status" value="1"/>
</dbReference>
<dbReference type="CDD" id="cd02209">
    <property type="entry name" value="cupin_XRE_C"/>
    <property type="match status" value="1"/>
</dbReference>